<dbReference type="STRING" id="332977.SAMN05421740_101312"/>
<protein>
    <submittedName>
        <fullName evidence="1">Uncharacterized protein</fullName>
    </submittedName>
</protein>
<accession>A0A1H7FD42</accession>
<reference evidence="2" key="1">
    <citation type="submission" date="2016-10" db="EMBL/GenBank/DDBJ databases">
        <authorList>
            <person name="Varghese N."/>
            <person name="Submissions S."/>
        </authorList>
    </citation>
    <scope>NUCLEOTIDE SEQUENCE [LARGE SCALE GENOMIC DNA]</scope>
    <source>
        <strain evidence="2">Jip14</strain>
    </source>
</reference>
<keyword evidence="2" id="KW-1185">Reference proteome</keyword>
<organism evidence="1 2">
    <name type="scientific">Parapedobacter koreensis</name>
    <dbReference type="NCBI Taxonomy" id="332977"/>
    <lineage>
        <taxon>Bacteria</taxon>
        <taxon>Pseudomonadati</taxon>
        <taxon>Bacteroidota</taxon>
        <taxon>Sphingobacteriia</taxon>
        <taxon>Sphingobacteriales</taxon>
        <taxon>Sphingobacteriaceae</taxon>
        <taxon>Parapedobacter</taxon>
    </lineage>
</organism>
<dbReference type="AlphaFoldDB" id="A0A1H7FD42"/>
<dbReference type="SUPFAM" id="SSF51206">
    <property type="entry name" value="cAMP-binding domain-like"/>
    <property type="match status" value="1"/>
</dbReference>
<dbReference type="EMBL" id="FNZR01000001">
    <property type="protein sequence ID" value="SEK24011.1"/>
    <property type="molecule type" value="Genomic_DNA"/>
</dbReference>
<name>A0A1H7FD42_9SPHI</name>
<dbReference type="InterPro" id="IPR018490">
    <property type="entry name" value="cNMP-bd_dom_sf"/>
</dbReference>
<sequence length="194" mass="21495">MKTLGELLSDIGCDAAVYEQLLPLFRLQRMPRGMDLSLRRGSWDNLGIISSGYLSGYFHHSFEDHTLCVLGPGKTLPPLNFSGGFPPDIFLESVTRVELYVLDINAVISLGPEMLSASLSLLMKSYDCIIEELIFWASVSHLPRGESRFGGVVGHDELLVGGVPNDVLASATRLSLRHFMRIKNGEKKVFREKA</sequence>
<dbReference type="Proteomes" id="UP000198916">
    <property type="component" value="Unassembled WGS sequence"/>
</dbReference>
<evidence type="ECO:0000313" key="2">
    <source>
        <dbReference type="Proteomes" id="UP000198916"/>
    </source>
</evidence>
<gene>
    <name evidence="1" type="ORF">SAMN05421740_101312</name>
</gene>
<evidence type="ECO:0000313" key="1">
    <source>
        <dbReference type="EMBL" id="SEK24011.1"/>
    </source>
</evidence>
<dbReference type="RefSeq" id="WP_090602222.1">
    <property type="nucleotide sequence ID" value="NZ_FNZR01000001.1"/>
</dbReference>
<proteinExistence type="predicted"/>